<organism evidence="1 2">
    <name type="scientific">Sclerotinia sclerotiorum (strain ATCC 18683 / 1980 / Ss-1)</name>
    <name type="common">White mold</name>
    <name type="synonym">Whetzelinia sclerotiorum</name>
    <dbReference type="NCBI Taxonomy" id="665079"/>
    <lineage>
        <taxon>Eukaryota</taxon>
        <taxon>Fungi</taxon>
        <taxon>Dikarya</taxon>
        <taxon>Ascomycota</taxon>
        <taxon>Pezizomycotina</taxon>
        <taxon>Leotiomycetes</taxon>
        <taxon>Helotiales</taxon>
        <taxon>Sclerotiniaceae</taxon>
        <taxon>Sclerotinia</taxon>
    </lineage>
</organism>
<accession>A7EE97</accession>
<proteinExistence type="predicted"/>
<name>A7EE97_SCLS1</name>
<dbReference type="AlphaFoldDB" id="A7EE97"/>
<dbReference type="KEGG" id="ssl:SS1G_03637"/>
<dbReference type="HOGENOM" id="CLU_3125925_0_0_1"/>
<dbReference type="Proteomes" id="UP000001312">
    <property type="component" value="Unassembled WGS sequence"/>
</dbReference>
<dbReference type="InParanoid" id="A7EE97"/>
<keyword evidence="2" id="KW-1185">Reference proteome</keyword>
<sequence>MFVGCYRLGRKAKFGCSEVEWVVGRCNSDGLLANPGKEEFTLAIVGKKRL</sequence>
<evidence type="ECO:0000313" key="1">
    <source>
        <dbReference type="EMBL" id="EDO01163.1"/>
    </source>
</evidence>
<protein>
    <submittedName>
        <fullName evidence="1">Uncharacterized protein</fullName>
    </submittedName>
</protein>
<dbReference type="RefSeq" id="XP_001595548.1">
    <property type="nucleotide sequence ID" value="XM_001595498.1"/>
</dbReference>
<dbReference type="EMBL" id="CH476624">
    <property type="protein sequence ID" value="EDO01163.1"/>
    <property type="molecule type" value="Genomic_DNA"/>
</dbReference>
<evidence type="ECO:0000313" key="2">
    <source>
        <dbReference type="Proteomes" id="UP000001312"/>
    </source>
</evidence>
<gene>
    <name evidence="1" type="ORF">SS1G_03637</name>
</gene>
<reference evidence="2" key="1">
    <citation type="journal article" date="2011" name="PLoS Genet.">
        <title>Genomic analysis of the necrotrophic fungal pathogens Sclerotinia sclerotiorum and Botrytis cinerea.</title>
        <authorList>
            <person name="Amselem J."/>
            <person name="Cuomo C.A."/>
            <person name="van Kan J.A."/>
            <person name="Viaud M."/>
            <person name="Benito E.P."/>
            <person name="Couloux A."/>
            <person name="Coutinho P.M."/>
            <person name="de Vries R.P."/>
            <person name="Dyer P.S."/>
            <person name="Fillinger S."/>
            <person name="Fournier E."/>
            <person name="Gout L."/>
            <person name="Hahn M."/>
            <person name="Kohn L."/>
            <person name="Lapalu N."/>
            <person name="Plummer K.M."/>
            <person name="Pradier J.M."/>
            <person name="Quevillon E."/>
            <person name="Sharon A."/>
            <person name="Simon A."/>
            <person name="ten Have A."/>
            <person name="Tudzynski B."/>
            <person name="Tudzynski P."/>
            <person name="Wincker P."/>
            <person name="Andrew M."/>
            <person name="Anthouard V."/>
            <person name="Beever R.E."/>
            <person name="Beffa R."/>
            <person name="Benoit I."/>
            <person name="Bouzid O."/>
            <person name="Brault B."/>
            <person name="Chen Z."/>
            <person name="Choquer M."/>
            <person name="Collemare J."/>
            <person name="Cotton P."/>
            <person name="Danchin E.G."/>
            <person name="Da Silva C."/>
            <person name="Gautier A."/>
            <person name="Giraud C."/>
            <person name="Giraud T."/>
            <person name="Gonzalez C."/>
            <person name="Grossetete S."/>
            <person name="Guldener U."/>
            <person name="Henrissat B."/>
            <person name="Howlett B.J."/>
            <person name="Kodira C."/>
            <person name="Kretschmer M."/>
            <person name="Lappartient A."/>
            <person name="Leroch M."/>
            <person name="Levis C."/>
            <person name="Mauceli E."/>
            <person name="Neuveglise C."/>
            <person name="Oeser B."/>
            <person name="Pearson M."/>
            <person name="Poulain J."/>
            <person name="Poussereau N."/>
            <person name="Quesneville H."/>
            <person name="Rascle C."/>
            <person name="Schumacher J."/>
            <person name="Segurens B."/>
            <person name="Sexton A."/>
            <person name="Silva E."/>
            <person name="Sirven C."/>
            <person name="Soanes D.M."/>
            <person name="Talbot N.J."/>
            <person name="Templeton M."/>
            <person name="Yandava C."/>
            <person name="Yarden O."/>
            <person name="Zeng Q."/>
            <person name="Rollins J.A."/>
            <person name="Lebrun M.H."/>
            <person name="Dickman M."/>
        </authorList>
    </citation>
    <scope>NUCLEOTIDE SEQUENCE [LARGE SCALE GENOMIC DNA]</scope>
    <source>
        <strain evidence="2">ATCC 18683 / 1980 / Ss-1</strain>
    </source>
</reference>
<dbReference type="GeneID" id="5491904"/>